<evidence type="ECO:0000256" key="2">
    <source>
        <dbReference type="ARBA" id="ARBA00023002"/>
    </source>
</evidence>
<dbReference type="SMART" id="SM00822">
    <property type="entry name" value="PKS_KR"/>
    <property type="match status" value="1"/>
</dbReference>
<keyword evidence="2" id="KW-0560">Oxidoreductase</keyword>
<keyword evidence="5" id="KW-1185">Reference proteome</keyword>
<dbReference type="PANTHER" id="PTHR42760">
    <property type="entry name" value="SHORT-CHAIN DEHYDROGENASES/REDUCTASES FAMILY MEMBER"/>
    <property type="match status" value="1"/>
</dbReference>
<dbReference type="Gene3D" id="3.40.50.720">
    <property type="entry name" value="NAD(P)-binding Rossmann-like Domain"/>
    <property type="match status" value="1"/>
</dbReference>
<dbReference type="PRINTS" id="PR00081">
    <property type="entry name" value="GDHRDH"/>
</dbReference>
<evidence type="ECO:0000259" key="3">
    <source>
        <dbReference type="SMART" id="SM00822"/>
    </source>
</evidence>
<dbReference type="PANTHER" id="PTHR42760:SF115">
    <property type="entry name" value="3-OXOACYL-[ACYL-CARRIER-PROTEIN] REDUCTASE FABG"/>
    <property type="match status" value="1"/>
</dbReference>
<dbReference type="GO" id="GO:0016616">
    <property type="term" value="F:oxidoreductase activity, acting on the CH-OH group of donors, NAD or NADP as acceptor"/>
    <property type="evidence" value="ECO:0007669"/>
    <property type="project" value="TreeGrafter"/>
</dbReference>
<proteinExistence type="inferred from homology"/>
<evidence type="ECO:0000313" key="5">
    <source>
        <dbReference type="Proteomes" id="UP000182985"/>
    </source>
</evidence>
<dbReference type="GO" id="GO:0005975">
    <property type="term" value="P:carbohydrate metabolic process"/>
    <property type="evidence" value="ECO:0007669"/>
    <property type="project" value="UniProtKB-ARBA"/>
</dbReference>
<reference evidence="4 5" key="1">
    <citation type="submission" date="2016-10" db="EMBL/GenBank/DDBJ databases">
        <title>The Draft Genome Sequence of the Potato Rhizosphere Bacteria Ochrobactrum sp. IPA7.2.</title>
        <authorList>
            <person name="Gogoleva N.E."/>
            <person name="Khlopko Y.A."/>
            <person name="Burygin G.L."/>
            <person name="Plotnikov A.O."/>
        </authorList>
    </citation>
    <scope>NUCLEOTIDE SEQUENCE [LARGE SCALE GENOMIC DNA]</scope>
    <source>
        <strain evidence="4 5">IPA7.2</strain>
    </source>
</reference>
<dbReference type="OrthoDB" id="9796652at2"/>
<dbReference type="InterPro" id="IPR002347">
    <property type="entry name" value="SDR_fam"/>
</dbReference>
<comment type="caution">
    <text evidence="4">The sequence shown here is derived from an EMBL/GenBank/DDBJ whole genome shotgun (WGS) entry which is preliminary data.</text>
</comment>
<gene>
    <name evidence="4" type="ORF">BLA27_25765</name>
</gene>
<dbReference type="SUPFAM" id="SSF51735">
    <property type="entry name" value="NAD(P)-binding Rossmann-fold domains"/>
    <property type="match status" value="1"/>
</dbReference>
<dbReference type="AlphaFoldDB" id="A0A1J6HYN8"/>
<name>A0A1J6HYN8_9HYPH</name>
<feature type="domain" description="Ketoreductase" evidence="3">
    <location>
        <begin position="10"/>
        <end position="196"/>
    </location>
</feature>
<organism evidence="4 5">
    <name type="scientific">Brucella cytisi</name>
    <dbReference type="NCBI Taxonomy" id="407152"/>
    <lineage>
        <taxon>Bacteria</taxon>
        <taxon>Pseudomonadati</taxon>
        <taxon>Pseudomonadota</taxon>
        <taxon>Alphaproteobacteria</taxon>
        <taxon>Hyphomicrobiales</taxon>
        <taxon>Brucellaceae</taxon>
        <taxon>Brucella/Ochrobactrum group</taxon>
        <taxon>Brucella</taxon>
    </lineage>
</organism>
<evidence type="ECO:0000256" key="1">
    <source>
        <dbReference type="ARBA" id="ARBA00006484"/>
    </source>
</evidence>
<dbReference type="NCBIfam" id="NF005559">
    <property type="entry name" value="PRK07231.1"/>
    <property type="match status" value="1"/>
</dbReference>
<dbReference type="PRINTS" id="PR00080">
    <property type="entry name" value="SDRFAMILY"/>
</dbReference>
<dbReference type="Pfam" id="PF13561">
    <property type="entry name" value="adh_short_C2"/>
    <property type="match status" value="1"/>
</dbReference>
<dbReference type="RefSeq" id="WP_071634147.1">
    <property type="nucleotide sequence ID" value="NZ_MOEC01000045.1"/>
</dbReference>
<comment type="similarity">
    <text evidence="1">Belongs to the short-chain dehydrogenases/reductases (SDR) family.</text>
</comment>
<dbReference type="InterPro" id="IPR057326">
    <property type="entry name" value="KR_dom"/>
</dbReference>
<dbReference type="InterPro" id="IPR036291">
    <property type="entry name" value="NAD(P)-bd_dom_sf"/>
</dbReference>
<dbReference type="Proteomes" id="UP000182985">
    <property type="component" value="Unassembled WGS sequence"/>
</dbReference>
<dbReference type="EMBL" id="MOEC01000045">
    <property type="protein sequence ID" value="OIS90622.1"/>
    <property type="molecule type" value="Genomic_DNA"/>
</dbReference>
<protein>
    <submittedName>
        <fullName evidence="4">3-oxoacyl-ACP reductase</fullName>
    </submittedName>
</protein>
<evidence type="ECO:0000313" key="4">
    <source>
        <dbReference type="EMBL" id="OIS90622.1"/>
    </source>
</evidence>
<dbReference type="FunFam" id="3.40.50.720:FF:000240">
    <property type="entry name" value="SDR family oxidoreductase"/>
    <property type="match status" value="1"/>
</dbReference>
<sequence length="256" mass="26919">MLNDFQLDGKRAVITGGARGIGRAIAELFVEVGATVIITDRDEAAGKQSVAELNARRPSSASVYILDVTDRDAVERAAEAIANEVGVPDVLVNNAGIVRNGPASETSEADWRAVIDVNLNGVFYCAQAFGRGMAAVGRGVVVNISSMCGEIVVYPQPQVAYNAAKAGVNLITKSLAVEWAKQGVRVNAVAPGYTATELTLAGRSNEEWFSTWMRMTPQGRLGEPREIANAVLFLASDAASFVTGTVLAVDGGYTAL</sequence>
<accession>A0A1J6HYN8</accession>
<dbReference type="NCBIfam" id="NF009466">
    <property type="entry name" value="PRK12826.1-2"/>
    <property type="match status" value="1"/>
</dbReference>